<feature type="chain" id="PRO_5023047220" description="Conjugal transfer protein" evidence="1">
    <location>
        <begin position="21"/>
        <end position="185"/>
    </location>
</feature>
<evidence type="ECO:0000313" key="2">
    <source>
        <dbReference type="EMBL" id="TXN37707.1"/>
    </source>
</evidence>
<name>A0A5C8V7Q4_9FLAO</name>
<keyword evidence="1" id="KW-0732">Signal</keyword>
<dbReference type="Proteomes" id="UP000321456">
    <property type="component" value="Unassembled WGS sequence"/>
</dbReference>
<keyword evidence="3" id="KW-1185">Reference proteome</keyword>
<accession>A0A5C8V7Q4</accession>
<feature type="signal peptide" evidence="1">
    <location>
        <begin position="1"/>
        <end position="20"/>
    </location>
</feature>
<evidence type="ECO:0000256" key="1">
    <source>
        <dbReference type="SAM" id="SignalP"/>
    </source>
</evidence>
<dbReference type="RefSeq" id="WP_147741887.1">
    <property type="nucleotide sequence ID" value="NZ_VRUR01000001.1"/>
</dbReference>
<protein>
    <recommendedName>
        <fullName evidence="4">Conjugal transfer protein</fullName>
    </recommendedName>
</protein>
<dbReference type="EMBL" id="VRUR01000001">
    <property type="protein sequence ID" value="TXN37707.1"/>
    <property type="molecule type" value="Genomic_DNA"/>
</dbReference>
<proteinExistence type="predicted"/>
<sequence length="185" mass="20827">MKKRALVSLTLIIPLFTGIAQLVVNDPQANANLMQQIAQGAKTVEQTAKSVKLLKEAKQMYDDVNGAIQTLEYISDMSVTTKKIIENSGSSLKQIQKSDMFSPKEMNVISQRYSSLIAKGNIILKVANDLLSGGIFKMNDAERMVLLRDSKQELQETLAESRSTRNHYMRVAEKRALQKYFIEKK</sequence>
<evidence type="ECO:0000313" key="3">
    <source>
        <dbReference type="Proteomes" id="UP000321456"/>
    </source>
</evidence>
<comment type="caution">
    <text evidence="2">The sequence shown here is derived from an EMBL/GenBank/DDBJ whole genome shotgun (WGS) entry which is preliminary data.</text>
</comment>
<reference evidence="2 3" key="1">
    <citation type="submission" date="2019-08" db="EMBL/GenBank/DDBJ databases">
        <title>Professor.</title>
        <authorList>
            <person name="Park J.S."/>
        </authorList>
    </citation>
    <scope>NUCLEOTIDE SEQUENCE [LARGE SCALE GENOMIC DNA]</scope>
    <source>
        <strain evidence="2 3">176CP5-101</strain>
    </source>
</reference>
<evidence type="ECO:0008006" key="4">
    <source>
        <dbReference type="Google" id="ProtNLM"/>
    </source>
</evidence>
<dbReference type="AlphaFoldDB" id="A0A5C8V7Q4"/>
<gene>
    <name evidence="2" type="ORF">FVB32_05310</name>
</gene>
<organism evidence="2 3">
    <name type="scientific">Flagellimonas hymeniacidonis</name>
    <dbReference type="NCBI Taxonomy" id="2603628"/>
    <lineage>
        <taxon>Bacteria</taxon>
        <taxon>Pseudomonadati</taxon>
        <taxon>Bacteroidota</taxon>
        <taxon>Flavobacteriia</taxon>
        <taxon>Flavobacteriales</taxon>
        <taxon>Flavobacteriaceae</taxon>
        <taxon>Flagellimonas</taxon>
    </lineage>
</organism>